<comment type="caution">
    <text evidence="2">The sequence shown here is derived from an EMBL/GenBank/DDBJ whole genome shotgun (WGS) entry which is preliminary data.</text>
</comment>
<sequence>MPPSTKRPAAGGRRKRDKTSSVKGINGQPAARGVFCRNIFRPSGHGIAPVRRANAVFGPVRISIRTLPPKTKKRRFLVGHIILVSEMSRHTRASDAPRRETRISGSPTYDYAIRLKKIPPAYE</sequence>
<accession>A0A4C1W7R9</accession>
<keyword evidence="3" id="KW-1185">Reference proteome</keyword>
<reference evidence="2 3" key="1">
    <citation type="journal article" date="2019" name="Commun. Biol.">
        <title>The bagworm genome reveals a unique fibroin gene that provides high tensile strength.</title>
        <authorList>
            <person name="Kono N."/>
            <person name="Nakamura H."/>
            <person name="Ohtoshi R."/>
            <person name="Tomita M."/>
            <person name="Numata K."/>
            <person name="Arakawa K."/>
        </authorList>
    </citation>
    <scope>NUCLEOTIDE SEQUENCE [LARGE SCALE GENOMIC DNA]</scope>
</reference>
<evidence type="ECO:0000313" key="2">
    <source>
        <dbReference type="EMBL" id="GBP46185.1"/>
    </source>
</evidence>
<protein>
    <submittedName>
        <fullName evidence="2">Uncharacterized protein</fullName>
    </submittedName>
</protein>
<feature type="region of interest" description="Disordered" evidence="1">
    <location>
        <begin position="1"/>
        <end position="28"/>
    </location>
</feature>
<evidence type="ECO:0000256" key="1">
    <source>
        <dbReference type="SAM" id="MobiDB-lite"/>
    </source>
</evidence>
<dbReference type="EMBL" id="BGZK01000478">
    <property type="protein sequence ID" value="GBP46185.1"/>
    <property type="molecule type" value="Genomic_DNA"/>
</dbReference>
<gene>
    <name evidence="2" type="ORF">EVAR_24592_1</name>
</gene>
<organism evidence="2 3">
    <name type="scientific">Eumeta variegata</name>
    <name type="common">Bagworm moth</name>
    <name type="synonym">Eumeta japonica</name>
    <dbReference type="NCBI Taxonomy" id="151549"/>
    <lineage>
        <taxon>Eukaryota</taxon>
        <taxon>Metazoa</taxon>
        <taxon>Ecdysozoa</taxon>
        <taxon>Arthropoda</taxon>
        <taxon>Hexapoda</taxon>
        <taxon>Insecta</taxon>
        <taxon>Pterygota</taxon>
        <taxon>Neoptera</taxon>
        <taxon>Endopterygota</taxon>
        <taxon>Lepidoptera</taxon>
        <taxon>Glossata</taxon>
        <taxon>Ditrysia</taxon>
        <taxon>Tineoidea</taxon>
        <taxon>Psychidae</taxon>
        <taxon>Oiketicinae</taxon>
        <taxon>Eumeta</taxon>
    </lineage>
</organism>
<dbReference type="AlphaFoldDB" id="A0A4C1W7R9"/>
<evidence type="ECO:0000313" key="3">
    <source>
        <dbReference type="Proteomes" id="UP000299102"/>
    </source>
</evidence>
<name>A0A4C1W7R9_EUMVA</name>
<proteinExistence type="predicted"/>
<dbReference type="Proteomes" id="UP000299102">
    <property type="component" value="Unassembled WGS sequence"/>
</dbReference>